<feature type="compositionally biased region" description="Low complexity" evidence="2">
    <location>
        <begin position="642"/>
        <end position="664"/>
    </location>
</feature>
<feature type="compositionally biased region" description="Polar residues" evidence="2">
    <location>
        <begin position="13"/>
        <end position="27"/>
    </location>
</feature>
<feature type="region of interest" description="Disordered" evidence="2">
    <location>
        <begin position="1"/>
        <end position="148"/>
    </location>
</feature>
<proteinExistence type="inferred from homology"/>
<feature type="compositionally biased region" description="Polar residues" evidence="2">
    <location>
        <begin position="35"/>
        <end position="46"/>
    </location>
</feature>
<sequence length="913" mass="98380">MSRNAPDGDDADTSNSRPQSNQGSTPVRTPRKQQKSSQQRLHTFQTPLHADESPTPTPSPSSRRLYPGTGGRTATDPDDSECATPTPAPHRYGLRARRASRGLSNKNNNNNNNNNNNIQTRVRNRNRNNPNCTCSHNTRPPASIMASGGKWREEQILIICPGSRTTMAQLGCGELSPPAHRIPTRMFRDEEEPEQWRPYYTYKRTTVTDGVEREEWVEDVDEDKGAVWPIEGGRIVQMDAFLAFLDHVHGLLTTTYHNTPIMLMASPQWTRPDCETIARYIFEKTKTPALCLIHSGIATQYGLKWPNMTVVDIGYEKVDVTAIHDGRVVNHMDLGRPLPDRFISGGEVFTRKLLQLLEGQGFNHDMAEQLKKSGICEVLPYAPAKKELMDLPVESSPNASQSQPRSTAAPGTTAEEGAAPGSGAVDSTVAAAAEAASQHAPTTDEPAVEEDVAMEDNDGLDTNVDEDGVLDVASIVTSGQTKEFLAKKEKEKEKEKGKPGRKSNKDKDGDAAAQARPLRQPNSKKVRNTFSYEEIVMEEVPKEVPAPVSAPTQGAGGGGVEEVVATEKAAEPAAEKAAEPATEPAAQGTQAEEDSKAPAPAATETEAPVVKTEESKPNGDDNDNENGTESKPAADVANGEQGKAADADTGAKANADADASAKNGEPPELRPKRIRREIEVGLERFLFADRAEIDRIVSTIYRTIQGVEDMYMRPACWDNLVFVGNGSRLRGLKDNILQTLNARHLISPSTATMFTSELPSNVATPAGTGSQTPVGSFSGAPHQLASSGVNPLLQAATTASTLGVAGRDTIQVATGSTPMVGSEAAGPASGHHFHSQTPTSIRTIALPTYLSEWSKNGFEEAMFLGAQVAARIAFCLHSNMDAQAIEAQKSMSLSRVDYNEHGPKAIRTHSMLS</sequence>
<evidence type="ECO:0000313" key="3">
    <source>
        <dbReference type="EMBL" id="TFB03171.1"/>
    </source>
</evidence>
<dbReference type="EMBL" id="PPTA01000005">
    <property type="protein sequence ID" value="TFB03171.1"/>
    <property type="molecule type" value="Genomic_DNA"/>
</dbReference>
<feature type="compositionally biased region" description="Low complexity" evidence="2">
    <location>
        <begin position="406"/>
        <end position="436"/>
    </location>
</feature>
<feature type="compositionally biased region" description="Low complexity" evidence="2">
    <location>
        <begin position="597"/>
        <end position="608"/>
    </location>
</feature>
<comment type="similarity">
    <text evidence="1">Belongs to the actin family.</text>
</comment>
<dbReference type="Pfam" id="PF00022">
    <property type="entry name" value="Actin"/>
    <property type="match status" value="1"/>
</dbReference>
<dbReference type="Proteomes" id="UP001642720">
    <property type="component" value="Unassembled WGS sequence"/>
</dbReference>
<dbReference type="SMART" id="SM00268">
    <property type="entry name" value="ACTIN"/>
    <property type="match status" value="1"/>
</dbReference>
<feature type="region of interest" description="Disordered" evidence="2">
    <location>
        <begin position="393"/>
        <end position="450"/>
    </location>
</feature>
<feature type="compositionally biased region" description="Polar residues" evidence="2">
    <location>
        <begin position="395"/>
        <end position="405"/>
    </location>
</feature>
<feature type="region of interest" description="Disordered" evidence="2">
    <location>
        <begin position="480"/>
        <end position="672"/>
    </location>
</feature>
<gene>
    <name evidence="3" type="ORF">CCMA1212_004644</name>
</gene>
<dbReference type="GeneID" id="300576391"/>
<feature type="compositionally biased region" description="Basic and acidic residues" evidence="2">
    <location>
        <begin position="484"/>
        <end position="510"/>
    </location>
</feature>
<feature type="compositionally biased region" description="Basic and acidic residues" evidence="2">
    <location>
        <begin position="568"/>
        <end position="578"/>
    </location>
</feature>
<feature type="compositionally biased region" description="Low complexity" evidence="2">
    <location>
        <begin position="105"/>
        <end position="131"/>
    </location>
</feature>
<dbReference type="InterPro" id="IPR004000">
    <property type="entry name" value="Actin"/>
</dbReference>
<name>A0ABY2H522_9HYPO</name>
<dbReference type="PANTHER" id="PTHR11937">
    <property type="entry name" value="ACTIN"/>
    <property type="match status" value="1"/>
</dbReference>
<dbReference type="Gene3D" id="3.90.640.60">
    <property type="match status" value="1"/>
</dbReference>
<evidence type="ECO:0000256" key="2">
    <source>
        <dbReference type="SAM" id="MobiDB-lite"/>
    </source>
</evidence>
<evidence type="ECO:0000313" key="4">
    <source>
        <dbReference type="Proteomes" id="UP001642720"/>
    </source>
</evidence>
<dbReference type="SUPFAM" id="SSF53067">
    <property type="entry name" value="Actin-like ATPase domain"/>
    <property type="match status" value="2"/>
</dbReference>
<dbReference type="InterPro" id="IPR043129">
    <property type="entry name" value="ATPase_NBD"/>
</dbReference>
<accession>A0ABY2H522</accession>
<keyword evidence="4" id="KW-1185">Reference proteome</keyword>
<feature type="compositionally biased region" description="Low complexity" evidence="2">
    <location>
        <begin position="579"/>
        <end position="589"/>
    </location>
</feature>
<comment type="caution">
    <text evidence="3">The sequence shown here is derived from an EMBL/GenBank/DDBJ whole genome shotgun (WGS) entry which is preliminary data.</text>
</comment>
<protein>
    <submittedName>
        <fullName evidence="3">Actin-like protein</fullName>
    </submittedName>
</protein>
<organism evidence="3 4">
    <name type="scientific">Trichoderma ghanense</name>
    <dbReference type="NCBI Taxonomy" id="65468"/>
    <lineage>
        <taxon>Eukaryota</taxon>
        <taxon>Fungi</taxon>
        <taxon>Dikarya</taxon>
        <taxon>Ascomycota</taxon>
        <taxon>Pezizomycotina</taxon>
        <taxon>Sordariomycetes</taxon>
        <taxon>Hypocreomycetidae</taxon>
        <taxon>Hypocreales</taxon>
        <taxon>Hypocreaceae</taxon>
        <taxon>Trichoderma</taxon>
    </lineage>
</organism>
<dbReference type="Gene3D" id="3.30.420.40">
    <property type="match status" value="3"/>
</dbReference>
<reference evidence="3 4" key="1">
    <citation type="submission" date="2018-01" db="EMBL/GenBank/DDBJ databases">
        <title>Genome characterization of the sugarcane-associated fungus Trichoderma ghanense CCMA-1212 and their application in lignocelulose bioconversion.</title>
        <authorList>
            <person name="Steindorff A.S."/>
            <person name="Mendes T.D."/>
            <person name="Vilela E.S.D."/>
            <person name="Rodrigues D.S."/>
            <person name="Formighieri E.F."/>
            <person name="Melo I.S."/>
            <person name="Favaro L.C.L."/>
        </authorList>
    </citation>
    <scope>NUCLEOTIDE SEQUENCE [LARGE SCALE GENOMIC DNA]</scope>
    <source>
        <strain evidence="3 4">CCMA-1212</strain>
    </source>
</reference>
<dbReference type="RefSeq" id="XP_073559372.1">
    <property type="nucleotide sequence ID" value="XM_073701941.1"/>
</dbReference>
<evidence type="ECO:0000256" key="1">
    <source>
        <dbReference type="RuleBase" id="RU000487"/>
    </source>
</evidence>